<organism evidence="1 2">
    <name type="scientific">Cellulomonas hominis</name>
    <dbReference type="NCBI Taxonomy" id="156981"/>
    <lineage>
        <taxon>Bacteria</taxon>
        <taxon>Bacillati</taxon>
        <taxon>Actinomycetota</taxon>
        <taxon>Actinomycetes</taxon>
        <taxon>Micrococcales</taxon>
        <taxon>Cellulomonadaceae</taxon>
        <taxon>Cellulomonas</taxon>
    </lineage>
</organism>
<protein>
    <submittedName>
        <fullName evidence="1">Uncharacterized protein</fullName>
    </submittedName>
</protein>
<sequence>MATLIRTDATEPRGGAMVDRSALLAALTATAAELPT</sequence>
<gene>
    <name evidence="1" type="ORF">HNR08_000699</name>
</gene>
<dbReference type="Proteomes" id="UP000564629">
    <property type="component" value="Unassembled WGS sequence"/>
</dbReference>
<evidence type="ECO:0000313" key="1">
    <source>
        <dbReference type="EMBL" id="MBB5471963.1"/>
    </source>
</evidence>
<proteinExistence type="predicted"/>
<evidence type="ECO:0000313" key="2">
    <source>
        <dbReference type="Proteomes" id="UP000564629"/>
    </source>
</evidence>
<dbReference type="AlphaFoldDB" id="A0A7W8W9T1"/>
<comment type="caution">
    <text evidence="1">The sequence shown here is derived from an EMBL/GenBank/DDBJ whole genome shotgun (WGS) entry which is preliminary data.</text>
</comment>
<accession>A0A7W8W9T1</accession>
<dbReference type="EMBL" id="JACHDN010000001">
    <property type="protein sequence ID" value="MBB5471963.1"/>
    <property type="molecule type" value="Genomic_DNA"/>
</dbReference>
<name>A0A7W8W9T1_9CELL</name>
<reference evidence="1 2" key="1">
    <citation type="submission" date="2020-08" db="EMBL/GenBank/DDBJ databases">
        <title>Sequencing the genomes of 1000 actinobacteria strains.</title>
        <authorList>
            <person name="Klenk H.-P."/>
        </authorList>
    </citation>
    <scope>NUCLEOTIDE SEQUENCE [LARGE SCALE GENOMIC DNA]</scope>
    <source>
        <strain evidence="1 2">DSM 9581</strain>
    </source>
</reference>